<dbReference type="InterPro" id="IPR005119">
    <property type="entry name" value="LysR_subst-bd"/>
</dbReference>
<dbReference type="InterPro" id="IPR036390">
    <property type="entry name" value="WH_DNA-bd_sf"/>
</dbReference>
<dbReference type="Gene3D" id="3.40.190.290">
    <property type="match status" value="1"/>
</dbReference>
<dbReference type="InterPro" id="IPR000847">
    <property type="entry name" value="LysR_HTH_N"/>
</dbReference>
<accession>A0A9D2NBU5</accession>
<keyword evidence="3" id="KW-0238">DNA-binding</keyword>
<evidence type="ECO:0000313" key="6">
    <source>
        <dbReference type="EMBL" id="HJC22556.1"/>
    </source>
</evidence>
<reference evidence="6" key="1">
    <citation type="journal article" date="2021" name="PeerJ">
        <title>Extensive microbial diversity within the chicken gut microbiome revealed by metagenomics and culture.</title>
        <authorList>
            <person name="Gilroy R."/>
            <person name="Ravi A."/>
            <person name="Getino M."/>
            <person name="Pursley I."/>
            <person name="Horton D.L."/>
            <person name="Alikhan N.F."/>
            <person name="Baker D."/>
            <person name="Gharbi K."/>
            <person name="Hall N."/>
            <person name="Watson M."/>
            <person name="Adriaenssens E.M."/>
            <person name="Foster-Nyarko E."/>
            <person name="Jarju S."/>
            <person name="Secka A."/>
            <person name="Antonio M."/>
            <person name="Oren A."/>
            <person name="Chaudhuri R.R."/>
            <person name="La Ragione R."/>
            <person name="Hildebrand F."/>
            <person name="Pallen M.J."/>
        </authorList>
    </citation>
    <scope>NUCLEOTIDE SEQUENCE</scope>
    <source>
        <strain evidence="6">USAMLcec2-132</strain>
    </source>
</reference>
<dbReference type="GO" id="GO:0005829">
    <property type="term" value="C:cytosol"/>
    <property type="evidence" value="ECO:0007669"/>
    <property type="project" value="TreeGrafter"/>
</dbReference>
<gene>
    <name evidence="6" type="ORF">H9761_02485</name>
</gene>
<comment type="similarity">
    <text evidence="1">Belongs to the LysR transcriptional regulatory family.</text>
</comment>
<dbReference type="PANTHER" id="PTHR30419">
    <property type="entry name" value="HTH-TYPE TRANSCRIPTIONAL REGULATOR YBHD"/>
    <property type="match status" value="1"/>
</dbReference>
<dbReference type="GO" id="GO:0003700">
    <property type="term" value="F:DNA-binding transcription factor activity"/>
    <property type="evidence" value="ECO:0007669"/>
    <property type="project" value="InterPro"/>
</dbReference>
<evidence type="ECO:0000259" key="5">
    <source>
        <dbReference type="PROSITE" id="PS50931"/>
    </source>
</evidence>
<dbReference type="InterPro" id="IPR050950">
    <property type="entry name" value="HTH-type_LysR_regulators"/>
</dbReference>
<evidence type="ECO:0000256" key="2">
    <source>
        <dbReference type="ARBA" id="ARBA00023015"/>
    </source>
</evidence>
<dbReference type="AlphaFoldDB" id="A0A9D2NBU5"/>
<dbReference type="EMBL" id="DWWS01000013">
    <property type="protein sequence ID" value="HJC22556.1"/>
    <property type="molecule type" value="Genomic_DNA"/>
</dbReference>
<dbReference type="SUPFAM" id="SSF46785">
    <property type="entry name" value="Winged helix' DNA-binding domain"/>
    <property type="match status" value="1"/>
</dbReference>
<evidence type="ECO:0000313" key="7">
    <source>
        <dbReference type="Proteomes" id="UP000823891"/>
    </source>
</evidence>
<dbReference type="Proteomes" id="UP000823891">
    <property type="component" value="Unassembled WGS sequence"/>
</dbReference>
<dbReference type="PROSITE" id="PS50931">
    <property type="entry name" value="HTH_LYSR"/>
    <property type="match status" value="1"/>
</dbReference>
<dbReference type="SUPFAM" id="SSF53850">
    <property type="entry name" value="Periplasmic binding protein-like II"/>
    <property type="match status" value="1"/>
</dbReference>
<dbReference type="GO" id="GO:0003677">
    <property type="term" value="F:DNA binding"/>
    <property type="evidence" value="ECO:0007669"/>
    <property type="project" value="UniProtKB-KW"/>
</dbReference>
<organism evidence="6 7">
    <name type="scientific">Candidatus Eisenbergiella merdavium</name>
    <dbReference type="NCBI Taxonomy" id="2838551"/>
    <lineage>
        <taxon>Bacteria</taxon>
        <taxon>Bacillati</taxon>
        <taxon>Bacillota</taxon>
        <taxon>Clostridia</taxon>
        <taxon>Lachnospirales</taxon>
        <taxon>Lachnospiraceae</taxon>
        <taxon>Eisenbergiella</taxon>
    </lineage>
</organism>
<dbReference type="Gene3D" id="1.10.10.10">
    <property type="entry name" value="Winged helix-like DNA-binding domain superfamily/Winged helix DNA-binding domain"/>
    <property type="match status" value="1"/>
</dbReference>
<feature type="domain" description="HTH lysR-type" evidence="5">
    <location>
        <begin position="9"/>
        <end position="60"/>
    </location>
</feature>
<name>A0A9D2NBU5_9FIRM</name>
<evidence type="ECO:0000256" key="1">
    <source>
        <dbReference type="ARBA" id="ARBA00009437"/>
    </source>
</evidence>
<evidence type="ECO:0000256" key="4">
    <source>
        <dbReference type="ARBA" id="ARBA00023163"/>
    </source>
</evidence>
<dbReference type="InterPro" id="IPR036388">
    <property type="entry name" value="WH-like_DNA-bd_sf"/>
</dbReference>
<protein>
    <submittedName>
        <fullName evidence="6">LysR family transcriptional regulator</fullName>
    </submittedName>
</protein>
<dbReference type="PRINTS" id="PR00039">
    <property type="entry name" value="HTHLYSR"/>
</dbReference>
<sequence length="306" mass="33798">MNASFDYYKVFYYVAKYSNFTKAASVLLSSQPSVTRSIQNLESELGCRLFIRSRHGVALTPEGKLLYRYVAPACERILRGEEELGLSLGLHGGSVSIAATETALHCLLLDRLTRFQKDHPDVKIRISNGPSAQVLSDMKEGRTDLAVVPTPFQIEKPYVSVKLCQIKSVLVGGPRFAHLCSAPVRLADLKQYPLAGLSGSTMSYRFYGDFFAAHGLTLHYDIEMANADLLLPVAMHDLGLAFVPERLVADALEQKKLFSIPLVEEIPLRHVCLVRDPGRPLGAAARCLLELLMKERADGAGRREPV</sequence>
<comment type="caution">
    <text evidence="6">The sequence shown here is derived from an EMBL/GenBank/DDBJ whole genome shotgun (WGS) entry which is preliminary data.</text>
</comment>
<proteinExistence type="inferred from homology"/>
<evidence type="ECO:0000256" key="3">
    <source>
        <dbReference type="ARBA" id="ARBA00023125"/>
    </source>
</evidence>
<dbReference type="Pfam" id="PF03466">
    <property type="entry name" value="LysR_substrate"/>
    <property type="match status" value="1"/>
</dbReference>
<dbReference type="CDD" id="cd05466">
    <property type="entry name" value="PBP2_LTTR_substrate"/>
    <property type="match status" value="1"/>
</dbReference>
<reference evidence="6" key="2">
    <citation type="submission" date="2021-04" db="EMBL/GenBank/DDBJ databases">
        <authorList>
            <person name="Gilroy R."/>
        </authorList>
    </citation>
    <scope>NUCLEOTIDE SEQUENCE</scope>
    <source>
        <strain evidence="6">USAMLcec2-132</strain>
    </source>
</reference>
<keyword evidence="2" id="KW-0805">Transcription regulation</keyword>
<keyword evidence="4" id="KW-0804">Transcription</keyword>
<dbReference type="Pfam" id="PF00126">
    <property type="entry name" value="HTH_1"/>
    <property type="match status" value="1"/>
</dbReference>